<dbReference type="PATRIC" id="fig|880071.3.peg.3750"/>
<dbReference type="CDD" id="cd02947">
    <property type="entry name" value="TRX_family"/>
    <property type="match status" value="1"/>
</dbReference>
<dbReference type="EMBL" id="CP003345">
    <property type="protein sequence ID" value="AFM06056.1"/>
    <property type="molecule type" value="Genomic_DNA"/>
</dbReference>
<evidence type="ECO:0000256" key="2">
    <source>
        <dbReference type="ARBA" id="ARBA00022448"/>
    </source>
</evidence>
<dbReference type="RefSeq" id="WP_014799480.1">
    <property type="nucleotide sequence ID" value="NC_018018.1"/>
</dbReference>
<dbReference type="NCBIfam" id="TIGR01068">
    <property type="entry name" value="thioredoxin"/>
    <property type="match status" value="1"/>
</dbReference>
<dbReference type="PROSITE" id="PS00194">
    <property type="entry name" value="THIOREDOXIN_1"/>
    <property type="match status" value="1"/>
</dbReference>
<gene>
    <name evidence="11" type="ordered locus">Fleli_3744</name>
</gene>
<evidence type="ECO:0000256" key="4">
    <source>
        <dbReference type="ARBA" id="ARBA00023157"/>
    </source>
</evidence>
<keyword evidence="2" id="KW-0813">Transport</keyword>
<dbReference type="STRING" id="880071.Fleli_3744"/>
<evidence type="ECO:0000256" key="6">
    <source>
        <dbReference type="NCBIfam" id="TIGR01068"/>
    </source>
</evidence>
<dbReference type="SUPFAM" id="SSF52833">
    <property type="entry name" value="Thioredoxin-like"/>
    <property type="match status" value="1"/>
</dbReference>
<dbReference type="PIRSF" id="PIRSF000077">
    <property type="entry name" value="Thioredoxin"/>
    <property type="match status" value="1"/>
</dbReference>
<dbReference type="Gene3D" id="3.40.30.10">
    <property type="entry name" value="Glutaredoxin"/>
    <property type="match status" value="1"/>
</dbReference>
<dbReference type="GO" id="GO:0015035">
    <property type="term" value="F:protein-disulfide reductase activity"/>
    <property type="evidence" value="ECO:0007669"/>
    <property type="project" value="UniProtKB-UniRule"/>
</dbReference>
<evidence type="ECO:0000256" key="8">
    <source>
        <dbReference type="PIRSR" id="PIRSR000077-1"/>
    </source>
</evidence>
<dbReference type="InterPro" id="IPR005746">
    <property type="entry name" value="Thioredoxin"/>
</dbReference>
<name>I4AQ21_BERLS</name>
<dbReference type="Pfam" id="PF00085">
    <property type="entry name" value="Thioredoxin"/>
    <property type="match status" value="1"/>
</dbReference>
<keyword evidence="4 9" id="KW-1015">Disulfide bond</keyword>
<dbReference type="PROSITE" id="PS51352">
    <property type="entry name" value="THIOREDOXIN_2"/>
    <property type="match status" value="1"/>
</dbReference>
<dbReference type="KEGG" id="fli:Fleli_3744"/>
<evidence type="ECO:0000256" key="7">
    <source>
        <dbReference type="PIRNR" id="PIRNR000077"/>
    </source>
</evidence>
<feature type="active site" description="Nucleophile" evidence="8">
    <location>
        <position position="33"/>
    </location>
</feature>
<comment type="similarity">
    <text evidence="1 7">Belongs to the thioredoxin family.</text>
</comment>
<dbReference type="PANTHER" id="PTHR45663:SF11">
    <property type="entry name" value="GEO12009P1"/>
    <property type="match status" value="1"/>
</dbReference>
<dbReference type="PRINTS" id="PR00421">
    <property type="entry name" value="THIOREDOXIN"/>
</dbReference>
<feature type="site" description="Deprotonates C-terminal active site Cys" evidence="8">
    <location>
        <position position="24"/>
    </location>
</feature>
<dbReference type="Proteomes" id="UP000006054">
    <property type="component" value="Chromosome"/>
</dbReference>
<keyword evidence="3" id="KW-0249">Electron transport</keyword>
<feature type="active site" description="Nucleophile" evidence="8">
    <location>
        <position position="30"/>
    </location>
</feature>
<proteinExistence type="inferred from homology"/>
<feature type="disulfide bond" description="Redox-active" evidence="9">
    <location>
        <begin position="30"/>
        <end position="33"/>
    </location>
</feature>
<dbReference type="GO" id="GO:0005737">
    <property type="term" value="C:cytoplasm"/>
    <property type="evidence" value="ECO:0007669"/>
    <property type="project" value="TreeGrafter"/>
</dbReference>
<accession>I4AQ21</accession>
<dbReference type="InterPro" id="IPR036249">
    <property type="entry name" value="Thioredoxin-like_sf"/>
</dbReference>
<feature type="domain" description="Thioredoxin" evidence="10">
    <location>
        <begin position="1"/>
        <end position="105"/>
    </location>
</feature>
<reference evidence="12" key="1">
    <citation type="submission" date="2012-06" db="EMBL/GenBank/DDBJ databases">
        <title>The complete genome of Flexibacter litoralis DSM 6794.</title>
        <authorList>
            <person name="Lucas S."/>
            <person name="Copeland A."/>
            <person name="Lapidus A."/>
            <person name="Glavina del Rio T."/>
            <person name="Dalin E."/>
            <person name="Tice H."/>
            <person name="Bruce D."/>
            <person name="Goodwin L."/>
            <person name="Pitluck S."/>
            <person name="Peters L."/>
            <person name="Ovchinnikova G."/>
            <person name="Lu M."/>
            <person name="Kyrpides N."/>
            <person name="Mavromatis K."/>
            <person name="Ivanova N."/>
            <person name="Brettin T."/>
            <person name="Detter J.C."/>
            <person name="Han C."/>
            <person name="Larimer F."/>
            <person name="Land M."/>
            <person name="Hauser L."/>
            <person name="Markowitz V."/>
            <person name="Cheng J.-F."/>
            <person name="Hugenholtz P."/>
            <person name="Woyke T."/>
            <person name="Wu D."/>
            <person name="Spring S."/>
            <person name="Lang E."/>
            <person name="Kopitz M."/>
            <person name="Brambilla E."/>
            <person name="Klenk H.-P."/>
            <person name="Eisen J.A."/>
        </authorList>
    </citation>
    <scope>NUCLEOTIDE SEQUENCE [LARGE SCALE GENOMIC DNA]</scope>
    <source>
        <strain evidence="12">ATCC 23117 / DSM 6794 / NBRC 15988 / NCIMB 1366 / Sio-4</strain>
    </source>
</reference>
<dbReference type="FunFam" id="3.40.30.10:FF:000001">
    <property type="entry name" value="Thioredoxin"/>
    <property type="match status" value="1"/>
</dbReference>
<evidence type="ECO:0000313" key="12">
    <source>
        <dbReference type="Proteomes" id="UP000006054"/>
    </source>
</evidence>
<evidence type="ECO:0000256" key="5">
    <source>
        <dbReference type="ARBA" id="ARBA00023284"/>
    </source>
</evidence>
<sequence length="105" mass="11642">MAAIEATQATFTELISSSQPVLVDFWAEWCGPCQMMTPIVHELSDEFAGKAKIAKVDVDSNSELTVKYGVRNIPTILIFKDGEIVEKIVGTTTKKELQDRINKLV</sequence>
<evidence type="ECO:0000259" key="10">
    <source>
        <dbReference type="PROSITE" id="PS51352"/>
    </source>
</evidence>
<dbReference type="OrthoDB" id="9790390at2"/>
<dbReference type="HOGENOM" id="CLU_090389_10_1_10"/>
<protein>
    <recommendedName>
        <fullName evidence="6 7">Thioredoxin</fullName>
    </recommendedName>
</protein>
<dbReference type="PANTHER" id="PTHR45663">
    <property type="entry name" value="GEO12009P1"/>
    <property type="match status" value="1"/>
</dbReference>
<evidence type="ECO:0000256" key="1">
    <source>
        <dbReference type="ARBA" id="ARBA00008987"/>
    </source>
</evidence>
<feature type="site" description="Contributes to redox potential value" evidence="8">
    <location>
        <position position="31"/>
    </location>
</feature>
<keyword evidence="5 9" id="KW-0676">Redox-active center</keyword>
<evidence type="ECO:0000256" key="9">
    <source>
        <dbReference type="PIRSR" id="PIRSR000077-4"/>
    </source>
</evidence>
<dbReference type="AlphaFoldDB" id="I4AQ21"/>
<dbReference type="InterPro" id="IPR017937">
    <property type="entry name" value="Thioredoxin_CS"/>
</dbReference>
<feature type="site" description="Contributes to redox potential value" evidence="8">
    <location>
        <position position="32"/>
    </location>
</feature>
<dbReference type="InterPro" id="IPR013766">
    <property type="entry name" value="Thioredoxin_domain"/>
</dbReference>
<evidence type="ECO:0000256" key="3">
    <source>
        <dbReference type="ARBA" id="ARBA00022982"/>
    </source>
</evidence>
<keyword evidence="12" id="KW-1185">Reference proteome</keyword>
<evidence type="ECO:0000313" key="11">
    <source>
        <dbReference type="EMBL" id="AFM06056.1"/>
    </source>
</evidence>
<dbReference type="eggNOG" id="COG3118">
    <property type="taxonomic scope" value="Bacteria"/>
</dbReference>
<organism evidence="11 12">
    <name type="scientific">Bernardetia litoralis (strain ATCC 23117 / DSM 6794 / NBRC 15988 / NCIMB 1366 / Fx l1 / Sio-4)</name>
    <name type="common">Flexibacter litoralis</name>
    <dbReference type="NCBI Taxonomy" id="880071"/>
    <lineage>
        <taxon>Bacteria</taxon>
        <taxon>Pseudomonadati</taxon>
        <taxon>Bacteroidota</taxon>
        <taxon>Cytophagia</taxon>
        <taxon>Cytophagales</taxon>
        <taxon>Bernardetiaceae</taxon>
        <taxon>Bernardetia</taxon>
    </lineage>
</organism>